<dbReference type="EnsemblPlants" id="Kaladp0029s0032.1.v1.1">
    <property type="protein sequence ID" value="Kaladp0029s0032.1.v1.1"/>
    <property type="gene ID" value="Kaladp0029s0032.v1.1"/>
</dbReference>
<protein>
    <recommendedName>
        <fullName evidence="5">DNA-directed RNA polymerase subunit</fullName>
    </recommendedName>
</protein>
<dbReference type="SUPFAM" id="SSF50249">
    <property type="entry name" value="Nucleic acid-binding proteins"/>
    <property type="match status" value="1"/>
</dbReference>
<comment type="similarity">
    <text evidence="2">Belongs to the eukaryotic RPB7/RPC8 RNA polymerase subunit family.</text>
</comment>
<evidence type="ECO:0000256" key="4">
    <source>
        <dbReference type="ARBA" id="ARBA00023163"/>
    </source>
</evidence>
<accession>A0A7N0ZT67</accession>
<organism evidence="7 8">
    <name type="scientific">Kalanchoe fedtschenkoi</name>
    <name type="common">Lavender scallops</name>
    <name type="synonym">South American air plant</name>
    <dbReference type="NCBI Taxonomy" id="63787"/>
    <lineage>
        <taxon>Eukaryota</taxon>
        <taxon>Viridiplantae</taxon>
        <taxon>Streptophyta</taxon>
        <taxon>Embryophyta</taxon>
        <taxon>Tracheophyta</taxon>
        <taxon>Spermatophyta</taxon>
        <taxon>Magnoliopsida</taxon>
        <taxon>eudicotyledons</taxon>
        <taxon>Gunneridae</taxon>
        <taxon>Pentapetalae</taxon>
        <taxon>Saxifragales</taxon>
        <taxon>Crassulaceae</taxon>
        <taxon>Kalanchoe</taxon>
    </lineage>
</organism>
<dbReference type="Pfam" id="PF08292">
    <property type="entry name" value="RNA_pol_Rbc25"/>
    <property type="match status" value="1"/>
</dbReference>
<dbReference type="AlphaFoldDB" id="A0A7N0ZT67"/>
<evidence type="ECO:0000313" key="8">
    <source>
        <dbReference type="Proteomes" id="UP000594263"/>
    </source>
</evidence>
<dbReference type="GO" id="GO:0006384">
    <property type="term" value="P:transcription initiation at RNA polymerase III promoter"/>
    <property type="evidence" value="ECO:0007669"/>
    <property type="project" value="TreeGrafter"/>
</dbReference>
<dbReference type="Gene3D" id="2.40.50.140">
    <property type="entry name" value="Nucleic acid-binding proteins"/>
    <property type="match status" value="1"/>
</dbReference>
<evidence type="ECO:0000259" key="6">
    <source>
        <dbReference type="Pfam" id="PF08292"/>
    </source>
</evidence>
<keyword evidence="3 5" id="KW-0240">DNA-directed RNA polymerase</keyword>
<dbReference type="PANTHER" id="PTHR12709:SF1">
    <property type="entry name" value="DNA-DIRECTED RNA POLYMERASE III SUBUNIT RPC8"/>
    <property type="match status" value="1"/>
</dbReference>
<reference evidence="7" key="1">
    <citation type="submission" date="2021-01" db="UniProtKB">
        <authorList>
            <consortium name="EnsemblPlants"/>
        </authorList>
    </citation>
    <scope>IDENTIFICATION</scope>
</reference>
<sequence length="195" mass="22334">MFVLSLLSHKLRLPLDLPNLSPEVYFRRQLEMLFVDKVISKLGLCVSVYDLRKIEGGFIEVGQGWPSYEVEFRVIIFCPFVGEVISAKIKHQDETGLVLTLGFFDDIHIPAAYMQQPSTCKFDPVRKQNLWVWLSKHEEFVIDGSEEIRFQVQSVNFPPLPLQVPENSQPFAPMVVIGSICGEGLGLLSWWDDDY</sequence>
<evidence type="ECO:0000256" key="5">
    <source>
        <dbReference type="RuleBase" id="RU369086"/>
    </source>
</evidence>
<feature type="domain" description="RNA polymerase III subunit Rpc25" evidence="6">
    <location>
        <begin position="83"/>
        <end position="161"/>
    </location>
</feature>
<comment type="subcellular location">
    <subcellularLocation>
        <location evidence="1 5">Nucleus</location>
    </subcellularLocation>
</comment>
<evidence type="ECO:0000256" key="1">
    <source>
        <dbReference type="ARBA" id="ARBA00004123"/>
    </source>
</evidence>
<dbReference type="OMA" id="FCLSEME"/>
<dbReference type="GO" id="GO:0005666">
    <property type="term" value="C:RNA polymerase III complex"/>
    <property type="evidence" value="ECO:0007669"/>
    <property type="project" value="TreeGrafter"/>
</dbReference>
<proteinExistence type="inferred from homology"/>
<dbReference type="PANTHER" id="PTHR12709">
    <property type="entry name" value="DNA-DIRECTED RNA POLYMERASE II, III"/>
    <property type="match status" value="1"/>
</dbReference>
<keyword evidence="8" id="KW-1185">Reference proteome</keyword>
<dbReference type="Gene3D" id="3.30.1490.120">
    <property type="entry name" value="RNA polymerase Rpb7-like, N-terminal domain"/>
    <property type="match status" value="1"/>
</dbReference>
<comment type="function">
    <text evidence="5">DNA-dependent RNA polymerase which catalyzes the transcription of DNA into RNA using the four ribonucleoside triphosphates as substrates.</text>
</comment>
<dbReference type="Proteomes" id="UP000594263">
    <property type="component" value="Unplaced"/>
</dbReference>
<name>A0A7N0ZT67_KALFE</name>
<dbReference type="InterPro" id="IPR045113">
    <property type="entry name" value="Rpb7-like"/>
</dbReference>
<keyword evidence="4 5" id="KW-0804">Transcription</keyword>
<evidence type="ECO:0000313" key="7">
    <source>
        <dbReference type="EnsemblPlants" id="Kaladp0029s0032.1.v1.1"/>
    </source>
</evidence>
<dbReference type="SUPFAM" id="SSF88798">
    <property type="entry name" value="N-terminal, heterodimerisation domain of RBP7 (RpoE)"/>
    <property type="match status" value="1"/>
</dbReference>
<dbReference type="InterPro" id="IPR012340">
    <property type="entry name" value="NA-bd_OB-fold"/>
</dbReference>
<keyword evidence="5" id="KW-0539">Nucleus</keyword>
<evidence type="ECO:0000256" key="2">
    <source>
        <dbReference type="ARBA" id="ARBA00009307"/>
    </source>
</evidence>
<dbReference type="InterPro" id="IPR013238">
    <property type="entry name" value="RNA_pol_III_Rbc25"/>
</dbReference>
<dbReference type="Gramene" id="Kaladp0029s0032.1.v1.1">
    <property type="protein sequence ID" value="Kaladp0029s0032.1.v1.1"/>
    <property type="gene ID" value="Kaladp0029s0032.v1.1"/>
</dbReference>
<dbReference type="InterPro" id="IPR036898">
    <property type="entry name" value="RNA_pol_Rpb7-like_N_sf"/>
</dbReference>
<evidence type="ECO:0000256" key="3">
    <source>
        <dbReference type="ARBA" id="ARBA00022478"/>
    </source>
</evidence>